<evidence type="ECO:0000256" key="3">
    <source>
        <dbReference type="ARBA" id="ARBA00023163"/>
    </source>
</evidence>
<dbReference type="Proteomes" id="UP000481252">
    <property type="component" value="Unassembled WGS sequence"/>
</dbReference>
<dbReference type="GO" id="GO:0003677">
    <property type="term" value="F:DNA binding"/>
    <property type="evidence" value="ECO:0007669"/>
    <property type="project" value="UniProtKB-KW"/>
</dbReference>
<feature type="domain" description="HTH marR-type" evidence="4">
    <location>
        <begin position="31"/>
        <end position="164"/>
    </location>
</feature>
<dbReference type="RefSeq" id="WP_165121001.1">
    <property type="nucleotide sequence ID" value="NZ_JAAKZG010000017.1"/>
</dbReference>
<evidence type="ECO:0000259" key="4">
    <source>
        <dbReference type="PROSITE" id="PS50995"/>
    </source>
</evidence>
<protein>
    <submittedName>
        <fullName evidence="5">Winged helix-turn-helix transcriptional regulator</fullName>
    </submittedName>
</protein>
<gene>
    <name evidence="5" type="ORF">G6N74_26525</name>
</gene>
<dbReference type="InterPro" id="IPR036390">
    <property type="entry name" value="WH_DNA-bd_sf"/>
</dbReference>
<organism evidence="5 6">
    <name type="scientific">Mesorhizobium zhangyense</name>
    <dbReference type="NCBI Taxonomy" id="1776730"/>
    <lineage>
        <taxon>Bacteria</taxon>
        <taxon>Pseudomonadati</taxon>
        <taxon>Pseudomonadota</taxon>
        <taxon>Alphaproteobacteria</taxon>
        <taxon>Hyphomicrobiales</taxon>
        <taxon>Phyllobacteriaceae</taxon>
        <taxon>Mesorhizobium</taxon>
    </lineage>
</organism>
<name>A0A7C9RAZ6_9HYPH</name>
<dbReference type="EMBL" id="JAAKZG010000017">
    <property type="protein sequence ID" value="NGN44620.1"/>
    <property type="molecule type" value="Genomic_DNA"/>
</dbReference>
<reference evidence="5 6" key="1">
    <citation type="submission" date="2020-02" db="EMBL/GenBank/DDBJ databases">
        <title>Genome sequence of the type strain CGMCC 1.15528 of Mesorhizobium zhangyense.</title>
        <authorList>
            <person name="Gao J."/>
            <person name="Sun J."/>
        </authorList>
    </citation>
    <scope>NUCLEOTIDE SEQUENCE [LARGE SCALE GENOMIC DNA]</scope>
    <source>
        <strain evidence="5 6">CGMCC 1.15528</strain>
    </source>
</reference>
<dbReference type="SMART" id="SM00347">
    <property type="entry name" value="HTH_MARR"/>
    <property type="match status" value="1"/>
</dbReference>
<dbReference type="SUPFAM" id="SSF46785">
    <property type="entry name" value="Winged helix' DNA-binding domain"/>
    <property type="match status" value="1"/>
</dbReference>
<evidence type="ECO:0000313" key="5">
    <source>
        <dbReference type="EMBL" id="NGN44620.1"/>
    </source>
</evidence>
<dbReference type="PANTHER" id="PTHR35790:SF4">
    <property type="entry name" value="HTH-TYPE TRANSCRIPTIONAL REGULATOR PCHR"/>
    <property type="match status" value="1"/>
</dbReference>
<dbReference type="PROSITE" id="PS50995">
    <property type="entry name" value="HTH_MARR_2"/>
    <property type="match status" value="1"/>
</dbReference>
<keyword evidence="2" id="KW-0238">DNA-binding</keyword>
<dbReference type="AlphaFoldDB" id="A0A7C9RAZ6"/>
<dbReference type="InterPro" id="IPR000835">
    <property type="entry name" value="HTH_MarR-typ"/>
</dbReference>
<dbReference type="PRINTS" id="PR00598">
    <property type="entry name" value="HTHMARR"/>
</dbReference>
<comment type="caution">
    <text evidence="5">The sequence shown here is derived from an EMBL/GenBank/DDBJ whole genome shotgun (WGS) entry which is preliminary data.</text>
</comment>
<keyword evidence="6" id="KW-1185">Reference proteome</keyword>
<dbReference type="PANTHER" id="PTHR35790">
    <property type="entry name" value="HTH-TYPE TRANSCRIPTIONAL REGULATOR PCHR"/>
    <property type="match status" value="1"/>
</dbReference>
<dbReference type="Pfam" id="PF12802">
    <property type="entry name" value="MarR_2"/>
    <property type="match status" value="1"/>
</dbReference>
<evidence type="ECO:0000313" key="6">
    <source>
        <dbReference type="Proteomes" id="UP000481252"/>
    </source>
</evidence>
<keyword evidence="1" id="KW-0805">Transcription regulation</keyword>
<evidence type="ECO:0000256" key="1">
    <source>
        <dbReference type="ARBA" id="ARBA00023015"/>
    </source>
</evidence>
<dbReference type="GO" id="GO:0003700">
    <property type="term" value="F:DNA-binding transcription factor activity"/>
    <property type="evidence" value="ECO:0007669"/>
    <property type="project" value="InterPro"/>
</dbReference>
<dbReference type="InterPro" id="IPR052067">
    <property type="entry name" value="Metal_resp_HTH_trans_reg"/>
</dbReference>
<dbReference type="Gene3D" id="1.10.10.10">
    <property type="entry name" value="Winged helix-like DNA-binding domain superfamily/Winged helix DNA-binding domain"/>
    <property type="match status" value="1"/>
</dbReference>
<sequence>MGSTRKSAATEVGKTDELQARALPPGFYLPEHSLPHAFNVVANRVSLTLEKMYSEMFGLSVVGWRVLAILGTHSPLSAKALAELTAMDQVSISRAVEQLANKKLVSRRVDMADRRRVVLRLSKKGEEVYNQIVPVMYASENALVSGLCSEDVVSLRRIMKILVERSAKVLGDERDWQSLLEAYGYGTNSQHADGDSPISHPT</sequence>
<accession>A0A7C9RAZ6</accession>
<evidence type="ECO:0000256" key="2">
    <source>
        <dbReference type="ARBA" id="ARBA00023125"/>
    </source>
</evidence>
<proteinExistence type="predicted"/>
<keyword evidence="3" id="KW-0804">Transcription</keyword>
<dbReference type="InterPro" id="IPR036388">
    <property type="entry name" value="WH-like_DNA-bd_sf"/>
</dbReference>